<dbReference type="RefSeq" id="WP_143775458.1">
    <property type="nucleotide sequence ID" value="NZ_VKKU01000001.1"/>
</dbReference>
<gene>
    <name evidence="1" type="ORF">FOM92_03905</name>
</gene>
<sequence>MHSEQEMAAAESMQKAAGEIVAILTERMHSLGATRDMALDVSGTLISAAWMMQRLWEGNNARPSFVAMLRRTADRIESGL</sequence>
<accession>A0A553WIN6</accession>
<comment type="caution">
    <text evidence="1">The sequence shown here is derived from an EMBL/GenBank/DDBJ whole genome shotgun (WGS) entry which is preliminary data.</text>
</comment>
<dbReference type="Proteomes" id="UP000320160">
    <property type="component" value="Unassembled WGS sequence"/>
</dbReference>
<organism evidence="1 2">
    <name type="scientific">Sphingorhabdus contaminans</name>
    <dbReference type="NCBI Taxonomy" id="1343899"/>
    <lineage>
        <taxon>Bacteria</taxon>
        <taxon>Pseudomonadati</taxon>
        <taxon>Pseudomonadota</taxon>
        <taxon>Alphaproteobacteria</taxon>
        <taxon>Sphingomonadales</taxon>
        <taxon>Sphingomonadaceae</taxon>
        <taxon>Sphingorhabdus</taxon>
    </lineage>
</organism>
<keyword evidence="2" id="KW-1185">Reference proteome</keyword>
<evidence type="ECO:0000313" key="1">
    <source>
        <dbReference type="EMBL" id="TSB04570.1"/>
    </source>
</evidence>
<reference evidence="1 2" key="1">
    <citation type="submission" date="2019-07" db="EMBL/GenBank/DDBJ databases">
        <authorList>
            <person name="Park M."/>
        </authorList>
    </citation>
    <scope>NUCLEOTIDE SEQUENCE [LARGE SCALE GENOMIC DNA]</scope>
    <source>
        <strain evidence="1 2">KCTC32445</strain>
    </source>
</reference>
<proteinExistence type="predicted"/>
<evidence type="ECO:0000313" key="2">
    <source>
        <dbReference type="Proteomes" id="UP000320160"/>
    </source>
</evidence>
<dbReference type="EMBL" id="VKKU01000001">
    <property type="protein sequence ID" value="TSB04570.1"/>
    <property type="molecule type" value="Genomic_DNA"/>
</dbReference>
<name>A0A553WIN6_9SPHN</name>
<protein>
    <submittedName>
        <fullName evidence="1">Uncharacterized protein</fullName>
    </submittedName>
</protein>
<dbReference type="AlphaFoldDB" id="A0A553WIN6"/>